<evidence type="ECO:0000313" key="3">
    <source>
        <dbReference type="EMBL" id="WRQ87768.1"/>
    </source>
</evidence>
<dbReference type="RefSeq" id="WP_221030075.1">
    <property type="nucleotide sequence ID" value="NZ_CP139781.1"/>
</dbReference>
<evidence type="ECO:0008006" key="5">
    <source>
        <dbReference type="Google" id="ProtNLM"/>
    </source>
</evidence>
<feature type="region of interest" description="Disordered" evidence="1">
    <location>
        <begin position="659"/>
        <end position="680"/>
    </location>
</feature>
<dbReference type="InterPro" id="IPR011990">
    <property type="entry name" value="TPR-like_helical_dom_sf"/>
</dbReference>
<accession>A0ABZ1C8G0</accession>
<evidence type="ECO:0000256" key="2">
    <source>
        <dbReference type="SAM" id="Phobius"/>
    </source>
</evidence>
<gene>
    <name evidence="3" type="ORF">K1X11_023395</name>
</gene>
<evidence type="ECO:0000313" key="4">
    <source>
        <dbReference type="Proteomes" id="UP000738431"/>
    </source>
</evidence>
<keyword evidence="2" id="KW-1133">Transmembrane helix</keyword>
<feature type="transmembrane region" description="Helical" evidence="2">
    <location>
        <begin position="45"/>
        <end position="67"/>
    </location>
</feature>
<sequence length="680" mass="76290">MALPRISFSWKPTISGRERWRLGLFMIVPSKSGRRNKLRIMVRGVLLWLSAMAIAAYLAAATAWFYMLNQRPHNLVTWADCVLAPVRWDEIKRKKGDAYIAEGLAAMDAMNWSDGRLKLEAGLARSPDHRRGREKLAMFYVAAGQRERGLRLMVDGIKRAYPGRENVELLLNLCFAGEDYDIALEAINLSLDQKGAAVEREHAWLVEQKGRLLIVAKRYEEALAWIDDAGFQSFPLREMRVVALLGLERYDEADAALTAWDQVQGANAGETHSLRVRVARERGDLAEMRRYLNLMRERTGTQPTAWIYAVVQEAQADEIQAAQAALGAFLMRFETNAAAMRALAQSLVKIESWGLFEQVFKRAELLGQIDFAWQTLAVEAAAKQEQYARALAVLRAIEIPEAGDELDERQVQTRKFWLNLQTAFIELLATNEAASGEELVQIVRNAAVALPAIKGMASAAEADGHVGTALALIEVARARYPGSKDIAAQAERLRQLVSESERERVEVDLPLVQNGRPLDIEEMGVVGAQPATGNFEREMGSARLFLARADELIAAEAWDSLEELMRELRRARPAWMRNQTEELLKREMELNIGRQNWSGLVGNVRFRIDGTLPRALEVMNLVRRLDAAGERRAAELVLSEIERRHDDFPPARRLREDWAAADAAAEEDAEAEATADETDG</sequence>
<organism evidence="3 4">
    <name type="scientific">Actomonas aquatica</name>
    <dbReference type="NCBI Taxonomy" id="2866162"/>
    <lineage>
        <taxon>Bacteria</taxon>
        <taxon>Pseudomonadati</taxon>
        <taxon>Verrucomicrobiota</taxon>
        <taxon>Opitutia</taxon>
        <taxon>Opitutales</taxon>
        <taxon>Opitutaceae</taxon>
        <taxon>Actomonas</taxon>
    </lineage>
</organism>
<keyword evidence="4" id="KW-1185">Reference proteome</keyword>
<name>A0ABZ1C8G0_9BACT</name>
<feature type="compositionally biased region" description="Acidic residues" evidence="1">
    <location>
        <begin position="664"/>
        <end position="680"/>
    </location>
</feature>
<dbReference type="EMBL" id="CP139781">
    <property type="protein sequence ID" value="WRQ87768.1"/>
    <property type="molecule type" value="Genomic_DNA"/>
</dbReference>
<dbReference type="Gene3D" id="1.25.40.10">
    <property type="entry name" value="Tetratricopeptide repeat domain"/>
    <property type="match status" value="1"/>
</dbReference>
<dbReference type="Proteomes" id="UP000738431">
    <property type="component" value="Chromosome"/>
</dbReference>
<keyword evidence="2" id="KW-0472">Membrane</keyword>
<evidence type="ECO:0000256" key="1">
    <source>
        <dbReference type="SAM" id="MobiDB-lite"/>
    </source>
</evidence>
<keyword evidence="2" id="KW-0812">Transmembrane</keyword>
<protein>
    <recommendedName>
        <fullName evidence="5">Tetratricopeptide repeat protein</fullName>
    </recommendedName>
</protein>
<proteinExistence type="predicted"/>
<reference evidence="3 4" key="1">
    <citation type="submission" date="2023-12" db="EMBL/GenBank/DDBJ databases">
        <title>Description of an unclassified Opitutus bacterium of Verrucomicrobiota.</title>
        <authorList>
            <person name="Zhang D.-F."/>
        </authorList>
    </citation>
    <scope>NUCLEOTIDE SEQUENCE [LARGE SCALE GENOMIC DNA]</scope>
    <source>
        <strain evidence="3 4">WL0086</strain>
    </source>
</reference>